<protein>
    <submittedName>
        <fullName evidence="1">Uncharacterized protein</fullName>
    </submittedName>
</protein>
<gene>
    <name evidence="1" type="ORF">M9H77_27113</name>
</gene>
<dbReference type="EMBL" id="CM044706">
    <property type="protein sequence ID" value="KAI5658320.1"/>
    <property type="molecule type" value="Genomic_DNA"/>
</dbReference>
<proteinExistence type="predicted"/>
<comment type="caution">
    <text evidence="1">The sequence shown here is derived from an EMBL/GenBank/DDBJ whole genome shotgun (WGS) entry which is preliminary data.</text>
</comment>
<evidence type="ECO:0000313" key="1">
    <source>
        <dbReference type="EMBL" id="KAI5658320.1"/>
    </source>
</evidence>
<accession>A0ACC0AD64</accession>
<evidence type="ECO:0000313" key="2">
    <source>
        <dbReference type="Proteomes" id="UP001060085"/>
    </source>
</evidence>
<keyword evidence="2" id="KW-1185">Reference proteome</keyword>
<name>A0ACC0AD64_CATRO</name>
<reference evidence="2" key="1">
    <citation type="journal article" date="2023" name="Nat. Plants">
        <title>Single-cell RNA sequencing provides a high-resolution roadmap for understanding the multicellular compartmentation of specialized metabolism.</title>
        <authorList>
            <person name="Sun S."/>
            <person name="Shen X."/>
            <person name="Li Y."/>
            <person name="Li Y."/>
            <person name="Wang S."/>
            <person name="Li R."/>
            <person name="Zhang H."/>
            <person name="Shen G."/>
            <person name="Guo B."/>
            <person name="Wei J."/>
            <person name="Xu J."/>
            <person name="St-Pierre B."/>
            <person name="Chen S."/>
            <person name="Sun C."/>
        </authorList>
    </citation>
    <scope>NUCLEOTIDE SEQUENCE [LARGE SCALE GENOMIC DNA]</scope>
</reference>
<dbReference type="Proteomes" id="UP001060085">
    <property type="component" value="Linkage Group LG06"/>
</dbReference>
<organism evidence="1 2">
    <name type="scientific">Catharanthus roseus</name>
    <name type="common">Madagascar periwinkle</name>
    <name type="synonym">Vinca rosea</name>
    <dbReference type="NCBI Taxonomy" id="4058"/>
    <lineage>
        <taxon>Eukaryota</taxon>
        <taxon>Viridiplantae</taxon>
        <taxon>Streptophyta</taxon>
        <taxon>Embryophyta</taxon>
        <taxon>Tracheophyta</taxon>
        <taxon>Spermatophyta</taxon>
        <taxon>Magnoliopsida</taxon>
        <taxon>eudicotyledons</taxon>
        <taxon>Gunneridae</taxon>
        <taxon>Pentapetalae</taxon>
        <taxon>asterids</taxon>
        <taxon>lamiids</taxon>
        <taxon>Gentianales</taxon>
        <taxon>Apocynaceae</taxon>
        <taxon>Rauvolfioideae</taxon>
        <taxon>Vinceae</taxon>
        <taxon>Catharanthinae</taxon>
        <taxon>Catharanthus</taxon>
    </lineage>
</organism>
<sequence length="413" mass="48089">MDADAPPRKRKTHKKNLPRTSISLLPNELIIEILLKLPPEIVYKFQSVCSKWRSLTSTPYFIETHLNQQKVPAILFQENTGCSELEVFFMENWTTRTSPKITIVRPNCISSESWKSYQTCLSYNGLIILKGSQNWFTDFVIYNPVNHEAVRILNPGGGDIYGMFFHPILRQYCILWGLFQTKYVEFKMLNLGPKPKWKEIKFGGSSVSSYAPLFPSLHIHDNLYWIAGYKNSPNCEEFILILDIIKEKFSSMGHPELACCRARGYDFSSHHKAMNLLKKDSSLSFIHFCRGEISHSISTIHIWILSDDVEKNWVKTHTIKEVELKSWVAVRGIAYANGELLIHWDFVRFYVLNLEEGSIRIFGRNYRGCMRALDHFKSLVSLKDCKPEIKMEEEEEEDGLRRRTRVRKAVKYC</sequence>